<dbReference type="EMBL" id="GBXM01054175">
    <property type="protein sequence ID" value="JAH54402.1"/>
    <property type="molecule type" value="Transcribed_RNA"/>
</dbReference>
<proteinExistence type="predicted"/>
<reference evidence="1" key="1">
    <citation type="submission" date="2014-11" db="EMBL/GenBank/DDBJ databases">
        <authorList>
            <person name="Amaro Gonzalez C."/>
        </authorList>
    </citation>
    <scope>NUCLEOTIDE SEQUENCE</scope>
</reference>
<organism evidence="1">
    <name type="scientific">Anguilla anguilla</name>
    <name type="common">European freshwater eel</name>
    <name type="synonym">Muraena anguilla</name>
    <dbReference type="NCBI Taxonomy" id="7936"/>
    <lineage>
        <taxon>Eukaryota</taxon>
        <taxon>Metazoa</taxon>
        <taxon>Chordata</taxon>
        <taxon>Craniata</taxon>
        <taxon>Vertebrata</taxon>
        <taxon>Euteleostomi</taxon>
        <taxon>Actinopterygii</taxon>
        <taxon>Neopterygii</taxon>
        <taxon>Teleostei</taxon>
        <taxon>Anguilliformes</taxon>
        <taxon>Anguillidae</taxon>
        <taxon>Anguilla</taxon>
    </lineage>
</organism>
<name>A0A0E9TLS2_ANGAN</name>
<evidence type="ECO:0000313" key="1">
    <source>
        <dbReference type="EMBL" id="JAH54402.1"/>
    </source>
</evidence>
<protein>
    <submittedName>
        <fullName evidence="1">Uncharacterized protein</fullName>
    </submittedName>
</protein>
<sequence length="33" mass="3815">MCVVLLRKPKPLSYFMSITHNFNMLPSTSSRNT</sequence>
<dbReference type="AlphaFoldDB" id="A0A0E9TLS2"/>
<accession>A0A0E9TLS2</accession>
<reference evidence="1" key="2">
    <citation type="journal article" date="2015" name="Fish Shellfish Immunol.">
        <title>Early steps in the European eel (Anguilla anguilla)-Vibrio vulnificus interaction in the gills: Role of the RtxA13 toxin.</title>
        <authorList>
            <person name="Callol A."/>
            <person name="Pajuelo D."/>
            <person name="Ebbesson L."/>
            <person name="Teles M."/>
            <person name="MacKenzie S."/>
            <person name="Amaro C."/>
        </authorList>
    </citation>
    <scope>NUCLEOTIDE SEQUENCE</scope>
</reference>